<dbReference type="PROSITE" id="PS00876">
    <property type="entry name" value="IDO_1"/>
    <property type="match status" value="1"/>
</dbReference>
<dbReference type="Pfam" id="PF01231">
    <property type="entry name" value="IDO"/>
    <property type="match status" value="1"/>
</dbReference>
<dbReference type="Proteomes" id="UP000012174">
    <property type="component" value="Unassembled WGS sequence"/>
</dbReference>
<dbReference type="PANTHER" id="PTHR28657:SF10">
    <property type="entry name" value="INDOLEAMINE 2,3-DIOXYGENASE"/>
    <property type="match status" value="1"/>
</dbReference>
<organism evidence="5 6">
    <name type="scientific">Eutypa lata (strain UCR-EL1)</name>
    <name type="common">Grapevine dieback disease fungus</name>
    <name type="synonym">Eutypa armeniacae</name>
    <dbReference type="NCBI Taxonomy" id="1287681"/>
    <lineage>
        <taxon>Eukaryota</taxon>
        <taxon>Fungi</taxon>
        <taxon>Dikarya</taxon>
        <taxon>Ascomycota</taxon>
        <taxon>Pezizomycotina</taxon>
        <taxon>Sordariomycetes</taxon>
        <taxon>Xylariomycetidae</taxon>
        <taxon>Xylariales</taxon>
        <taxon>Diatrypaceae</taxon>
        <taxon>Eutypa</taxon>
    </lineage>
</organism>
<dbReference type="GO" id="GO:0020037">
    <property type="term" value="F:heme binding"/>
    <property type="evidence" value="ECO:0007669"/>
    <property type="project" value="InterPro"/>
</dbReference>
<dbReference type="KEGG" id="ela:UCREL1_5860"/>
<dbReference type="GO" id="GO:0019441">
    <property type="term" value="P:L-tryptophan catabolic process to kynurenine"/>
    <property type="evidence" value="ECO:0007669"/>
    <property type="project" value="InterPro"/>
</dbReference>
<name>M7SSF1_EUTLA</name>
<keyword evidence="5" id="KW-0560">Oxidoreductase</keyword>
<evidence type="ECO:0000256" key="1">
    <source>
        <dbReference type="ARBA" id="ARBA00007119"/>
    </source>
</evidence>
<evidence type="ECO:0000313" key="6">
    <source>
        <dbReference type="Proteomes" id="UP000012174"/>
    </source>
</evidence>
<dbReference type="AlphaFoldDB" id="M7SSF1"/>
<evidence type="ECO:0000256" key="2">
    <source>
        <dbReference type="ARBA" id="ARBA00022723"/>
    </source>
</evidence>
<dbReference type="InterPro" id="IPR000898">
    <property type="entry name" value="Indolamine_dOase"/>
</dbReference>
<evidence type="ECO:0000256" key="3">
    <source>
        <dbReference type="ARBA" id="ARBA00023004"/>
    </source>
</evidence>
<proteinExistence type="inferred from homology"/>
<dbReference type="PANTHER" id="PTHR28657">
    <property type="entry name" value="INDOLEAMINE 2,3-DIOXYGENASE"/>
    <property type="match status" value="1"/>
</dbReference>
<dbReference type="InterPro" id="IPR037217">
    <property type="entry name" value="Trp/Indoleamine_2_3_dOase-like"/>
</dbReference>
<feature type="binding site" description="proximal binding residue" evidence="4">
    <location>
        <position position="338"/>
    </location>
    <ligand>
        <name>heme b</name>
        <dbReference type="ChEBI" id="CHEBI:60344"/>
    </ligand>
    <ligandPart>
        <name>Fe</name>
        <dbReference type="ChEBI" id="CHEBI:18248"/>
    </ligandPart>
</feature>
<dbReference type="OrthoDB" id="540174at2759"/>
<keyword evidence="4" id="KW-0349">Heme</keyword>
<gene>
    <name evidence="5" type="ORF">UCREL1_5860</name>
</gene>
<keyword evidence="5" id="KW-0223">Dioxygenase</keyword>
<evidence type="ECO:0000256" key="4">
    <source>
        <dbReference type="PIRSR" id="PIRSR600898-1"/>
    </source>
</evidence>
<dbReference type="EMBL" id="KB706515">
    <property type="protein sequence ID" value="EMR67142.1"/>
    <property type="molecule type" value="Genomic_DNA"/>
</dbReference>
<keyword evidence="2 4" id="KW-0479">Metal-binding</keyword>
<dbReference type="HOGENOM" id="CLU_010089_0_1_1"/>
<dbReference type="SUPFAM" id="SSF140959">
    <property type="entry name" value="Indolic compounds 2,3-dioxygenase-like"/>
    <property type="match status" value="1"/>
</dbReference>
<dbReference type="GO" id="GO:0046872">
    <property type="term" value="F:metal ion binding"/>
    <property type="evidence" value="ECO:0007669"/>
    <property type="project" value="UniProtKB-KW"/>
</dbReference>
<dbReference type="OMA" id="WHQYSGG"/>
<dbReference type="Gene3D" id="1.20.58.480">
    <property type="match status" value="1"/>
</dbReference>
<protein>
    <submittedName>
        <fullName evidence="5">Putative indoleamine-dioxygenase protein</fullName>
    </submittedName>
</protein>
<dbReference type="STRING" id="1287681.M7SSF1"/>
<reference evidence="6" key="1">
    <citation type="journal article" date="2013" name="Genome Announc.">
        <title>Draft genome sequence of the grapevine dieback fungus Eutypa lata UCR-EL1.</title>
        <authorList>
            <person name="Blanco-Ulate B."/>
            <person name="Rolshausen P.E."/>
            <person name="Cantu D."/>
        </authorList>
    </citation>
    <scope>NUCLEOTIDE SEQUENCE [LARGE SCALE GENOMIC DNA]</scope>
    <source>
        <strain evidence="6">UCR-EL1</strain>
    </source>
</reference>
<dbReference type="GO" id="GO:0034354">
    <property type="term" value="P:'de novo' NAD+ biosynthetic process from L-tryptophan"/>
    <property type="evidence" value="ECO:0007669"/>
    <property type="project" value="TreeGrafter"/>
</dbReference>
<dbReference type="GO" id="GO:0005737">
    <property type="term" value="C:cytoplasm"/>
    <property type="evidence" value="ECO:0007669"/>
    <property type="project" value="TreeGrafter"/>
</dbReference>
<keyword evidence="6" id="KW-1185">Reference proteome</keyword>
<evidence type="ECO:0000313" key="5">
    <source>
        <dbReference type="EMBL" id="EMR67142.1"/>
    </source>
</evidence>
<dbReference type="GO" id="GO:0033754">
    <property type="term" value="F:indoleamine 2,3-dioxygenase activity"/>
    <property type="evidence" value="ECO:0007669"/>
    <property type="project" value="TreeGrafter"/>
</dbReference>
<sequence length="407" mass="45910">MYTPWENILSQLPELLKSRDLRHSIGELDVLSTKGLRTHEEWRRAYVVLSFLAHGYIWGGDKASEVRLSLLAADMTLPPAISIPYLEVSEHLRLPPVATYASLNLWNFATSASGDFSDLDSLNSLHTFSGTEDESWFYCLSVAMECQGAHIIPVMLDAIEAIPRRDFLTIARSLDELRACIENLGRLLERMHEKCDPMVFYHQIRPYLAGSKNAENMGLPNGVFYDEGHGRGTWRQLRGGSNGQSSLIQFLDVVLGVEHTSAGNESASTETNRRQMSYHEEVRAYMPEPHRRFLKHVSRMDSLKDFARQQPATSGEQRRMQQAFRDATLALAEFRSKHMQMVTRYIVVPSRRQRDAAANLVTPCSKVPTTQKKTGLTGTGGTDLIPFLKQTREETLLAGGITREAVR</sequence>
<keyword evidence="3 4" id="KW-0408">Iron</keyword>
<comment type="similarity">
    <text evidence="1">Belongs to the indoleamine 2,3-dioxygenase family.</text>
</comment>
<dbReference type="eggNOG" id="ENOG502QV6W">
    <property type="taxonomic scope" value="Eukaryota"/>
</dbReference>
<accession>M7SSF1</accession>